<dbReference type="AlphaFoldDB" id="A0A7S1K5H6"/>
<proteinExistence type="predicted"/>
<gene>
    <name evidence="2" type="ORF">VBRA1451_LOCUS19072</name>
</gene>
<protein>
    <submittedName>
        <fullName evidence="2">Uncharacterized protein</fullName>
    </submittedName>
</protein>
<reference evidence="2" key="1">
    <citation type="submission" date="2021-01" db="EMBL/GenBank/DDBJ databases">
        <authorList>
            <person name="Corre E."/>
            <person name="Pelletier E."/>
            <person name="Niang G."/>
            <person name="Scheremetjew M."/>
            <person name="Finn R."/>
            <person name="Kale V."/>
            <person name="Holt S."/>
            <person name="Cochrane G."/>
            <person name="Meng A."/>
            <person name="Brown T."/>
            <person name="Cohen L."/>
        </authorList>
    </citation>
    <scope>NUCLEOTIDE SEQUENCE</scope>
    <source>
        <strain evidence="2">CCMP3346</strain>
    </source>
</reference>
<feature type="region of interest" description="Disordered" evidence="1">
    <location>
        <begin position="1"/>
        <end position="24"/>
    </location>
</feature>
<feature type="compositionally biased region" description="Polar residues" evidence="1">
    <location>
        <begin position="72"/>
        <end position="83"/>
    </location>
</feature>
<feature type="region of interest" description="Disordered" evidence="1">
    <location>
        <begin position="42"/>
        <end position="106"/>
    </location>
</feature>
<sequence length="131" mass="13708">MPMPSSSSSAPPPAAQSLTVGDEDHELQLAIAASLHMAGHPYEATRTSSDSNDEDDWLNSAFAQGAKRSLVGQKNNGPTSKATPTPPFHPTKAFHPKTTVTGRPAAAPVMGITGVAAARNRHRCPMLSSRP</sequence>
<name>A0A7S1K5H6_9ALVE</name>
<evidence type="ECO:0000313" key="2">
    <source>
        <dbReference type="EMBL" id="CAD9064002.1"/>
    </source>
</evidence>
<evidence type="ECO:0000256" key="1">
    <source>
        <dbReference type="SAM" id="MobiDB-lite"/>
    </source>
</evidence>
<dbReference type="EMBL" id="HBGB01032437">
    <property type="protein sequence ID" value="CAD9064002.1"/>
    <property type="molecule type" value="Transcribed_RNA"/>
</dbReference>
<accession>A0A7S1K5H6</accession>
<organism evidence="2">
    <name type="scientific">Vitrella brassicaformis</name>
    <dbReference type="NCBI Taxonomy" id="1169539"/>
    <lineage>
        <taxon>Eukaryota</taxon>
        <taxon>Sar</taxon>
        <taxon>Alveolata</taxon>
        <taxon>Colpodellida</taxon>
        <taxon>Vitrellaceae</taxon>
        <taxon>Vitrella</taxon>
    </lineage>
</organism>